<feature type="compositionally biased region" description="Acidic residues" evidence="1">
    <location>
        <begin position="359"/>
        <end position="374"/>
    </location>
</feature>
<evidence type="ECO:0000256" key="1">
    <source>
        <dbReference type="SAM" id="MobiDB-lite"/>
    </source>
</evidence>
<name>A0A9P5DWL0_9HYPO</name>
<accession>A0A9P5DWL0</accession>
<feature type="compositionally biased region" description="Polar residues" evidence="1">
    <location>
        <begin position="346"/>
        <end position="357"/>
    </location>
</feature>
<feature type="compositionally biased region" description="Polar residues" evidence="1">
    <location>
        <begin position="162"/>
        <end position="180"/>
    </location>
</feature>
<dbReference type="EMBL" id="PVQB02000255">
    <property type="protein sequence ID" value="KAF4339926.1"/>
    <property type="molecule type" value="Genomic_DNA"/>
</dbReference>
<dbReference type="AlphaFoldDB" id="A0A9P5DWL0"/>
<feature type="region of interest" description="Disordered" evidence="1">
    <location>
        <begin position="127"/>
        <end position="191"/>
    </location>
</feature>
<organism evidence="2 3">
    <name type="scientific">Fusarium beomiforme</name>
    <dbReference type="NCBI Taxonomy" id="44412"/>
    <lineage>
        <taxon>Eukaryota</taxon>
        <taxon>Fungi</taxon>
        <taxon>Dikarya</taxon>
        <taxon>Ascomycota</taxon>
        <taxon>Pezizomycotina</taxon>
        <taxon>Sordariomycetes</taxon>
        <taxon>Hypocreomycetidae</taxon>
        <taxon>Hypocreales</taxon>
        <taxon>Nectriaceae</taxon>
        <taxon>Fusarium</taxon>
        <taxon>Fusarium burgessii species complex</taxon>
    </lineage>
</organism>
<protein>
    <submittedName>
        <fullName evidence="2">Uncharacterized protein</fullName>
    </submittedName>
</protein>
<reference evidence="2" key="1">
    <citation type="journal article" date="2017" name="Mycologia">
        <title>Fusarium algeriense, sp. nov., a novel toxigenic crown rot pathogen of durum wheat from Algeria is nested in the Fusarium burgessii species complex.</title>
        <authorList>
            <person name="Laraba I."/>
            <person name="Keddad A."/>
            <person name="Boureghda H."/>
            <person name="Abdallah N."/>
            <person name="Vaughan M.M."/>
            <person name="Proctor R.H."/>
            <person name="Busman M."/>
            <person name="O'Donnell K."/>
        </authorList>
    </citation>
    <scope>NUCLEOTIDE SEQUENCE</scope>
    <source>
        <strain evidence="2">NRRL 25174</strain>
    </source>
</reference>
<evidence type="ECO:0000313" key="2">
    <source>
        <dbReference type="EMBL" id="KAF4339926.1"/>
    </source>
</evidence>
<dbReference type="Proteomes" id="UP000730481">
    <property type="component" value="Unassembled WGS sequence"/>
</dbReference>
<keyword evidence="3" id="KW-1185">Reference proteome</keyword>
<reference evidence="2" key="2">
    <citation type="submission" date="2020-02" db="EMBL/GenBank/DDBJ databases">
        <title>Identification and distribution of gene clusters putatively required for synthesis of sphingolipid metabolism inhibitors in phylogenetically diverse species of the filamentous fungus Fusarium.</title>
        <authorList>
            <person name="Kim H.-S."/>
            <person name="Busman M."/>
            <person name="Brown D.W."/>
            <person name="Divon H."/>
            <person name="Uhlig S."/>
            <person name="Proctor R.H."/>
        </authorList>
    </citation>
    <scope>NUCLEOTIDE SEQUENCE</scope>
    <source>
        <strain evidence="2">NRRL 25174</strain>
    </source>
</reference>
<comment type="caution">
    <text evidence="2">The sequence shown here is derived from an EMBL/GenBank/DDBJ whole genome shotgun (WGS) entry which is preliminary data.</text>
</comment>
<proteinExistence type="predicted"/>
<dbReference type="OrthoDB" id="4367324at2759"/>
<sequence>MAPSSPATSILELLTHPNPSLSHRIPKSKTNTRGALWYWPRQIKKLEEFEDVNILKTIFGGLLLQEARRRDRIFDPYPRLHPQVDCIISSEDDTKELINKWNKSIVTAALDPIQDIFHPVIWSKGDPPSVKEALPSPPQDHEKQRHQPYRQSSSKARRPRIQSLSRLQPDSGSIASTPLSSKAGGAVISNRQERFPKEYKPSTKWKSERIFQGGLLDDSGSFMRGKTSDNYAWPIRQAYTYCIQNMCRYGCILTCEEAFIFRIMPREDKSVKSSQDVTLLRNELINNGLMEYVSIPWKNHSRGQTRLLNVWTVNLALWFVHILAGNNFEVEWNYVGLTAETLTASQSADSQNQSKLDSPTDEQFDENEQLEVEDDNRSATSEESEVAELLNSSTAKRKRDSDDDSDVEGIHLSFSKRQFV</sequence>
<feature type="region of interest" description="Disordered" evidence="1">
    <location>
        <begin position="346"/>
        <end position="407"/>
    </location>
</feature>
<evidence type="ECO:0000313" key="3">
    <source>
        <dbReference type="Proteomes" id="UP000730481"/>
    </source>
</evidence>
<gene>
    <name evidence="2" type="ORF">FBEOM_6150</name>
</gene>